<protein>
    <recommendedName>
        <fullName evidence="8">Protein kinase domain-containing protein</fullName>
    </recommendedName>
</protein>
<dbReference type="KEGG" id="pti:PHATRDRAFT_8760"/>
<dbReference type="Pfam" id="PF00069">
    <property type="entry name" value="Pkinase"/>
    <property type="match status" value="1"/>
</dbReference>
<evidence type="ECO:0000256" key="7">
    <source>
        <dbReference type="RuleBase" id="RU000304"/>
    </source>
</evidence>
<dbReference type="PROSITE" id="PS00108">
    <property type="entry name" value="PROTEIN_KINASE_ST"/>
    <property type="match status" value="1"/>
</dbReference>
<name>B7FRD8_PHATC</name>
<dbReference type="InterPro" id="IPR008271">
    <property type="entry name" value="Ser/Thr_kinase_AS"/>
</dbReference>
<dbReference type="PaxDb" id="2850-Phatr8760"/>
<dbReference type="AlphaFoldDB" id="B7FRD8"/>
<feature type="non-terminal residue" evidence="9">
    <location>
        <position position="291"/>
    </location>
</feature>
<accession>B7FRD8</accession>
<sequence>LGHGAFSTVRLARRRRDNVKVAVKTIAKHEALRSRRLRPVGTTDDQNHARRRYLEEWEILRRMQNHPYVVNLLDVYETHEEIQIVTEYCPGGELFDAIQKRRSRAHALRRTQYTEAQAATITSQILRALADLHDHGIVHRDVKPENILLTKDEQDDDDQAVHVKLCDFGMARSLLREPDTYGDDSPLTPARSRAYSMIGSNYYVAPEVNYGNCYDTAVDVYSLGVTLYILLCGFPPVFSGSESDAAVLFPSMYWKDVSDSAKDLVRQMLNSEPGTRVTAKQAERHPWIVHN</sequence>
<keyword evidence="4" id="KW-0418">Kinase</keyword>
<dbReference type="EMBL" id="CM000605">
    <property type="protein sequence ID" value="EEC50993.1"/>
    <property type="molecule type" value="Genomic_DNA"/>
</dbReference>
<dbReference type="PROSITE" id="PS00107">
    <property type="entry name" value="PROTEIN_KINASE_ATP"/>
    <property type="match status" value="1"/>
</dbReference>
<keyword evidence="5 6" id="KW-0067">ATP-binding</keyword>
<dbReference type="InParanoid" id="B7FRD8"/>
<feature type="binding site" evidence="6">
    <location>
        <position position="28"/>
    </location>
    <ligand>
        <name>ATP</name>
        <dbReference type="ChEBI" id="CHEBI:30616"/>
    </ligand>
</feature>
<reference evidence="10" key="2">
    <citation type="submission" date="2008-08" db="EMBL/GenBank/DDBJ databases">
        <authorList>
            <consortium name="Diatom Consortium"/>
            <person name="Grigoriev I."/>
            <person name="Grimwood J."/>
            <person name="Kuo A."/>
            <person name="Otillar R.P."/>
            <person name="Salamov A."/>
            <person name="Detter J.C."/>
            <person name="Lindquist E."/>
            <person name="Shapiro H."/>
            <person name="Lucas S."/>
            <person name="Glavina del Rio T."/>
            <person name="Pitluck S."/>
            <person name="Rokhsar D."/>
            <person name="Bowler C."/>
        </authorList>
    </citation>
    <scope>GENOME REANNOTATION</scope>
    <source>
        <strain evidence="10">CCAP 1055/1</strain>
    </source>
</reference>
<keyword evidence="2" id="KW-0808">Transferase</keyword>
<organism evidence="9 10">
    <name type="scientific">Phaeodactylum tricornutum (strain CCAP 1055/1)</name>
    <dbReference type="NCBI Taxonomy" id="556484"/>
    <lineage>
        <taxon>Eukaryota</taxon>
        <taxon>Sar</taxon>
        <taxon>Stramenopiles</taxon>
        <taxon>Ochrophyta</taxon>
        <taxon>Bacillariophyta</taxon>
        <taxon>Bacillariophyceae</taxon>
        <taxon>Bacillariophycidae</taxon>
        <taxon>Naviculales</taxon>
        <taxon>Phaeodactylaceae</taxon>
        <taxon>Phaeodactylum</taxon>
    </lineage>
</organism>
<keyword evidence="1 7" id="KW-0723">Serine/threonine-protein kinase</keyword>
<dbReference type="InterPro" id="IPR000719">
    <property type="entry name" value="Prot_kinase_dom"/>
</dbReference>
<dbReference type="InterPro" id="IPR050205">
    <property type="entry name" value="CDPK_Ser/Thr_kinases"/>
</dbReference>
<dbReference type="PANTHER" id="PTHR24349">
    <property type="entry name" value="SERINE/THREONINE-PROTEIN KINASE"/>
    <property type="match status" value="1"/>
</dbReference>
<dbReference type="PROSITE" id="PS50011">
    <property type="entry name" value="PROTEIN_KINASE_DOM"/>
    <property type="match status" value="1"/>
</dbReference>
<dbReference type="CDD" id="cd05117">
    <property type="entry name" value="STKc_CAMK"/>
    <property type="match status" value="1"/>
</dbReference>
<reference evidence="9 10" key="1">
    <citation type="journal article" date="2008" name="Nature">
        <title>The Phaeodactylum genome reveals the evolutionary history of diatom genomes.</title>
        <authorList>
            <person name="Bowler C."/>
            <person name="Allen A.E."/>
            <person name="Badger J.H."/>
            <person name="Grimwood J."/>
            <person name="Jabbari K."/>
            <person name="Kuo A."/>
            <person name="Maheswari U."/>
            <person name="Martens C."/>
            <person name="Maumus F."/>
            <person name="Otillar R.P."/>
            <person name="Rayko E."/>
            <person name="Salamov A."/>
            <person name="Vandepoele K."/>
            <person name="Beszteri B."/>
            <person name="Gruber A."/>
            <person name="Heijde M."/>
            <person name="Katinka M."/>
            <person name="Mock T."/>
            <person name="Valentin K."/>
            <person name="Verret F."/>
            <person name="Berges J.A."/>
            <person name="Brownlee C."/>
            <person name="Cadoret J.P."/>
            <person name="Chiovitti A."/>
            <person name="Choi C.J."/>
            <person name="Coesel S."/>
            <person name="De Martino A."/>
            <person name="Detter J.C."/>
            <person name="Durkin C."/>
            <person name="Falciatore A."/>
            <person name="Fournet J."/>
            <person name="Haruta M."/>
            <person name="Huysman M.J."/>
            <person name="Jenkins B.D."/>
            <person name="Jiroutova K."/>
            <person name="Jorgensen R.E."/>
            <person name="Joubert Y."/>
            <person name="Kaplan A."/>
            <person name="Kroger N."/>
            <person name="Kroth P.G."/>
            <person name="La Roche J."/>
            <person name="Lindquist E."/>
            <person name="Lommer M."/>
            <person name="Martin-Jezequel V."/>
            <person name="Lopez P.J."/>
            <person name="Lucas S."/>
            <person name="Mangogna M."/>
            <person name="McGinnis K."/>
            <person name="Medlin L.K."/>
            <person name="Montsant A."/>
            <person name="Oudot-Le Secq M.P."/>
            <person name="Napoli C."/>
            <person name="Obornik M."/>
            <person name="Parker M.S."/>
            <person name="Petit J.L."/>
            <person name="Porcel B.M."/>
            <person name="Poulsen N."/>
            <person name="Robison M."/>
            <person name="Rychlewski L."/>
            <person name="Rynearson T.A."/>
            <person name="Schmutz J."/>
            <person name="Shapiro H."/>
            <person name="Siaut M."/>
            <person name="Stanley M."/>
            <person name="Sussman M.R."/>
            <person name="Taylor A.R."/>
            <person name="Vardi A."/>
            <person name="von Dassow P."/>
            <person name="Vyverman W."/>
            <person name="Willis A."/>
            <person name="Wyrwicz L.S."/>
            <person name="Rokhsar D.S."/>
            <person name="Weissenbach J."/>
            <person name="Armbrust E.V."/>
            <person name="Green B.R."/>
            <person name="Van de Peer Y."/>
            <person name="Grigoriev I.V."/>
        </authorList>
    </citation>
    <scope>NUCLEOTIDE SEQUENCE [LARGE SCALE GENOMIC DNA]</scope>
    <source>
        <strain evidence="9 10">CCAP 1055/1</strain>
    </source>
</reference>
<dbReference type="InterPro" id="IPR011009">
    <property type="entry name" value="Kinase-like_dom_sf"/>
</dbReference>
<dbReference type="SUPFAM" id="SSF56112">
    <property type="entry name" value="Protein kinase-like (PK-like)"/>
    <property type="match status" value="1"/>
</dbReference>
<evidence type="ECO:0000256" key="6">
    <source>
        <dbReference type="PROSITE-ProRule" id="PRU10141"/>
    </source>
</evidence>
<proteinExistence type="inferred from homology"/>
<evidence type="ECO:0000256" key="3">
    <source>
        <dbReference type="ARBA" id="ARBA00022741"/>
    </source>
</evidence>
<evidence type="ECO:0000256" key="4">
    <source>
        <dbReference type="ARBA" id="ARBA00022777"/>
    </source>
</evidence>
<dbReference type="GO" id="GO:0004674">
    <property type="term" value="F:protein serine/threonine kinase activity"/>
    <property type="evidence" value="ECO:0007669"/>
    <property type="project" value="UniProtKB-KW"/>
</dbReference>
<dbReference type="eggNOG" id="KOG0032">
    <property type="taxonomic scope" value="Eukaryota"/>
</dbReference>
<feature type="domain" description="Protein kinase" evidence="8">
    <location>
        <begin position="1"/>
        <end position="288"/>
    </location>
</feature>
<dbReference type="SMART" id="SM00220">
    <property type="entry name" value="S_TKc"/>
    <property type="match status" value="1"/>
</dbReference>
<feature type="non-terminal residue" evidence="9">
    <location>
        <position position="1"/>
    </location>
</feature>
<dbReference type="Gene3D" id="3.30.200.20">
    <property type="entry name" value="Phosphorylase Kinase, domain 1"/>
    <property type="match status" value="1"/>
</dbReference>
<evidence type="ECO:0000256" key="2">
    <source>
        <dbReference type="ARBA" id="ARBA00022679"/>
    </source>
</evidence>
<dbReference type="GeneID" id="7196662"/>
<evidence type="ECO:0000313" key="10">
    <source>
        <dbReference type="Proteomes" id="UP000000759"/>
    </source>
</evidence>
<gene>
    <name evidence="9" type="ORF">PHATRDRAFT_8760</name>
</gene>
<evidence type="ECO:0000256" key="5">
    <source>
        <dbReference type="ARBA" id="ARBA00022840"/>
    </source>
</evidence>
<dbReference type="GO" id="GO:0005524">
    <property type="term" value="F:ATP binding"/>
    <property type="evidence" value="ECO:0007669"/>
    <property type="project" value="UniProtKB-UniRule"/>
</dbReference>
<dbReference type="Proteomes" id="UP000000759">
    <property type="component" value="Chromosome 1"/>
</dbReference>
<dbReference type="Gene3D" id="1.10.510.10">
    <property type="entry name" value="Transferase(Phosphotransferase) domain 1"/>
    <property type="match status" value="1"/>
</dbReference>
<dbReference type="HOGENOM" id="CLU_471333_0_0_1"/>
<comment type="similarity">
    <text evidence="7">Belongs to the protein kinase superfamily.</text>
</comment>
<evidence type="ECO:0000313" key="9">
    <source>
        <dbReference type="EMBL" id="EEC50993.1"/>
    </source>
</evidence>
<dbReference type="InterPro" id="IPR017441">
    <property type="entry name" value="Protein_kinase_ATP_BS"/>
</dbReference>
<evidence type="ECO:0000256" key="1">
    <source>
        <dbReference type="ARBA" id="ARBA00022527"/>
    </source>
</evidence>
<dbReference type="OrthoDB" id="40902at2759"/>
<keyword evidence="3 6" id="KW-0547">Nucleotide-binding</keyword>
<evidence type="ECO:0000259" key="8">
    <source>
        <dbReference type="PROSITE" id="PS50011"/>
    </source>
</evidence>
<keyword evidence="10" id="KW-1185">Reference proteome</keyword>
<dbReference type="STRING" id="556484.B7FRD8"/>
<dbReference type="RefSeq" id="XP_002176530.1">
    <property type="nucleotide sequence ID" value="XM_002176494.1"/>
</dbReference>